<reference evidence="1 2" key="1">
    <citation type="submission" date="2021-07" db="EMBL/GenBank/DDBJ databases">
        <title>Sequencing Streptomyces halstedii LGO-A4 genome an citrus endophytic actinomycete.</title>
        <authorList>
            <person name="Samborskyy M."/>
            <person name="Scott N."/>
            <person name="Deglau R."/>
            <person name="Dickens S."/>
            <person name="Oliveira L.G."/>
        </authorList>
    </citation>
    <scope>NUCLEOTIDE SEQUENCE [LARGE SCALE GENOMIC DNA]</scope>
    <source>
        <strain evidence="1 2">LGO-A4</strain>
    </source>
</reference>
<dbReference type="RefSeq" id="WP_228873958.1">
    <property type="nucleotide sequence ID" value="NZ_JAHUVW010000004.1"/>
</dbReference>
<accession>A0ABS6U159</accession>
<keyword evidence="2" id="KW-1185">Reference proteome</keyword>
<organism evidence="1 2">
    <name type="scientific">Streptomyces halstedii</name>
    <dbReference type="NCBI Taxonomy" id="1944"/>
    <lineage>
        <taxon>Bacteria</taxon>
        <taxon>Bacillati</taxon>
        <taxon>Actinomycetota</taxon>
        <taxon>Actinomycetes</taxon>
        <taxon>Kitasatosporales</taxon>
        <taxon>Streptomycetaceae</taxon>
        <taxon>Streptomyces</taxon>
    </lineage>
</organism>
<evidence type="ECO:0000313" key="2">
    <source>
        <dbReference type="Proteomes" id="UP000735541"/>
    </source>
</evidence>
<gene>
    <name evidence="1" type="ORF">STHAL_32905</name>
</gene>
<evidence type="ECO:0000313" key="1">
    <source>
        <dbReference type="EMBL" id="MBV7674247.1"/>
    </source>
</evidence>
<dbReference type="EMBL" id="JAHUVW010000004">
    <property type="protein sequence ID" value="MBV7674247.1"/>
    <property type="molecule type" value="Genomic_DNA"/>
</dbReference>
<protein>
    <submittedName>
        <fullName evidence="1">Uncharacterized protein</fullName>
    </submittedName>
</protein>
<comment type="caution">
    <text evidence="1">The sequence shown here is derived from an EMBL/GenBank/DDBJ whole genome shotgun (WGS) entry which is preliminary data.</text>
</comment>
<sequence>MKIDTMTPGNPASEAYARLMHGAALTDATRLTAEEEQRGQQEFSRIWERLLHNAEVTKWLAPGQDLGWRGGAPLRVLRAKGGGTTDLVRLIPWVLREKLAGDVFYEDVHRREEQVVLARGLEPGDAASIRYRSTNPATADGQPLQGVFLNFRSVGAVKRPLDQFSLGLRMSLAMARCFAAARWWFSAMVGSAAASSSQTSAIATWTSAHRCRAVTWPSVPMASNDAVYAVVLSWRSSSRRR</sequence>
<dbReference type="Proteomes" id="UP000735541">
    <property type="component" value="Unassembled WGS sequence"/>
</dbReference>
<proteinExistence type="predicted"/>
<name>A0ABS6U159_STRHA</name>